<dbReference type="InterPro" id="IPR032675">
    <property type="entry name" value="LRR_dom_sf"/>
</dbReference>
<dbReference type="OrthoDB" id="10460572at2759"/>
<sequence>MRLSLRKNSRNHQLIPTTNTSSKQQRQPATRPSPLDIPEILERIFFFIIDEQTLLHTVLLVCRQWFHMNQSRILRQVSWDHRVSDDRYLYKIPGAGRLLWQCGWFVDDQVRWNKMIERLKVAHRQYLVRCQEDEKDNTGGLRTAQERLRMYQDKVMWRRTRDSLYFSPLRELDLRGAIQTSTRVAGLLPLVPALTHLRIRTSSAMVLDINSILSHCTLLEVLHVEAVGYNNVIQIPGLWRPITTTADKDASPAHRTPGTLRSFVLGRAIFEQSNLEDMLEHTPHLEVLHLIHLIKGNDQYDEAGLATCDYDWRRLVRLLTTLPLTSTLRSFHFSLLKDTATAGETAEMYAALIDDLPNLIDWTVSGNDLVTSAPLILNRNLHRLPDVISSLKIHWTSSREPYSDFQYGVHPSLQPPPSSIRADKTNWWATIKVVHQYLCRSPNVQEFKLMNGYYLLFHMDIYDRRKYNYSDQSALRWDKIAGVNIDLVPGNPIWACRNLQSLDLDLRCFKTGEVVYDVQLRVLNGYVARVCPRLRHLSIHIPPPCTEGGIPQRSALQLRLESGLCLLARLECLERLHYNLNTSECDLWDLNWMIPSGQSEKFKAKRWEKMARWCTWREEEKRLETGRDHRLDQRDTGKGLSTVQEQLKNLGLILDVMEMVKEMDREGFRCLPVLSRLCIGSEFEQTPAEEIRRIFAPKWALFR</sequence>
<proteinExistence type="predicted"/>
<gene>
    <name evidence="2" type="ORF">K457DRAFT_131964</name>
</gene>
<reference evidence="2 3" key="1">
    <citation type="submission" date="2016-05" db="EMBL/GenBank/DDBJ databases">
        <title>Genome sequencing reveals origins of a unique bacterial endosymbiosis in the earliest lineages of terrestrial Fungi.</title>
        <authorList>
            <consortium name="DOE Joint Genome Institute"/>
            <person name="Uehling J."/>
            <person name="Gryganskyi A."/>
            <person name="Hameed K."/>
            <person name="Tschaplinski T."/>
            <person name="Misztal P."/>
            <person name="Wu S."/>
            <person name="Desiro A."/>
            <person name="Vande Pol N."/>
            <person name="Du Z.-Y."/>
            <person name="Zienkiewicz A."/>
            <person name="Zienkiewicz K."/>
            <person name="Morin E."/>
            <person name="Tisserant E."/>
            <person name="Splivallo R."/>
            <person name="Hainaut M."/>
            <person name="Henrissat B."/>
            <person name="Ohm R."/>
            <person name="Kuo A."/>
            <person name="Yan J."/>
            <person name="Lipzen A."/>
            <person name="Nolan M."/>
            <person name="Labutti K."/>
            <person name="Barry K."/>
            <person name="Goldstein A."/>
            <person name="Labbe J."/>
            <person name="Schadt C."/>
            <person name="Tuskan G."/>
            <person name="Grigoriev I."/>
            <person name="Martin F."/>
            <person name="Vilgalys R."/>
            <person name="Bonito G."/>
        </authorList>
    </citation>
    <scope>NUCLEOTIDE SEQUENCE [LARGE SCALE GENOMIC DNA]</scope>
    <source>
        <strain evidence="2 3">AG-77</strain>
    </source>
</reference>
<dbReference type="SUPFAM" id="SSF52047">
    <property type="entry name" value="RNI-like"/>
    <property type="match status" value="1"/>
</dbReference>
<dbReference type="Proteomes" id="UP000078512">
    <property type="component" value="Unassembled WGS sequence"/>
</dbReference>
<dbReference type="Gene3D" id="3.80.10.10">
    <property type="entry name" value="Ribonuclease Inhibitor"/>
    <property type="match status" value="1"/>
</dbReference>
<evidence type="ECO:0000313" key="3">
    <source>
        <dbReference type="Proteomes" id="UP000078512"/>
    </source>
</evidence>
<dbReference type="EMBL" id="KV442011">
    <property type="protein sequence ID" value="OAQ36827.1"/>
    <property type="molecule type" value="Genomic_DNA"/>
</dbReference>
<protein>
    <recommendedName>
        <fullName evidence="4">F-box domain-containing protein</fullName>
    </recommendedName>
</protein>
<feature type="compositionally biased region" description="Basic residues" evidence="1">
    <location>
        <begin position="1"/>
        <end position="10"/>
    </location>
</feature>
<evidence type="ECO:0008006" key="4">
    <source>
        <dbReference type="Google" id="ProtNLM"/>
    </source>
</evidence>
<evidence type="ECO:0000256" key="1">
    <source>
        <dbReference type="SAM" id="MobiDB-lite"/>
    </source>
</evidence>
<evidence type="ECO:0000313" key="2">
    <source>
        <dbReference type="EMBL" id="OAQ36827.1"/>
    </source>
</evidence>
<feature type="compositionally biased region" description="Polar residues" evidence="1">
    <location>
        <begin position="11"/>
        <end position="30"/>
    </location>
</feature>
<keyword evidence="3" id="KW-1185">Reference proteome</keyword>
<feature type="region of interest" description="Disordered" evidence="1">
    <location>
        <begin position="1"/>
        <end position="34"/>
    </location>
</feature>
<accession>A0A197KGH6</accession>
<dbReference type="AlphaFoldDB" id="A0A197KGH6"/>
<organism evidence="2 3">
    <name type="scientific">Linnemannia elongata AG-77</name>
    <dbReference type="NCBI Taxonomy" id="1314771"/>
    <lineage>
        <taxon>Eukaryota</taxon>
        <taxon>Fungi</taxon>
        <taxon>Fungi incertae sedis</taxon>
        <taxon>Mucoromycota</taxon>
        <taxon>Mortierellomycotina</taxon>
        <taxon>Mortierellomycetes</taxon>
        <taxon>Mortierellales</taxon>
        <taxon>Mortierellaceae</taxon>
        <taxon>Linnemannia</taxon>
    </lineage>
</organism>
<name>A0A197KGH6_9FUNG</name>